<proteinExistence type="predicted"/>
<keyword evidence="3" id="KW-1185">Reference proteome</keyword>
<organism evidence="2 3">
    <name type="scientific">Alicyclobacillus sacchari</name>
    <dbReference type="NCBI Taxonomy" id="392010"/>
    <lineage>
        <taxon>Bacteria</taxon>
        <taxon>Bacillati</taxon>
        <taxon>Bacillota</taxon>
        <taxon>Bacilli</taxon>
        <taxon>Bacillales</taxon>
        <taxon>Alicyclobacillaceae</taxon>
        <taxon>Alicyclobacillus</taxon>
    </lineage>
</organism>
<dbReference type="Gene3D" id="3.40.190.10">
    <property type="entry name" value="Periplasmic binding protein-like II"/>
    <property type="match status" value="1"/>
</dbReference>
<dbReference type="AlphaFoldDB" id="A0A4R8LR45"/>
<evidence type="ECO:0000259" key="1">
    <source>
        <dbReference type="Pfam" id="PF04069"/>
    </source>
</evidence>
<protein>
    <submittedName>
        <fullName evidence="2">Osmoprotectant transport system substrate-binding protein</fullName>
    </submittedName>
</protein>
<name>A0A4R8LR45_9BACL</name>
<dbReference type="RefSeq" id="WP_243834933.1">
    <property type="nucleotide sequence ID" value="NZ_BSUS01000001.1"/>
</dbReference>
<dbReference type="EMBL" id="SORF01000003">
    <property type="protein sequence ID" value="TDY50040.1"/>
    <property type="molecule type" value="Genomic_DNA"/>
</dbReference>
<reference evidence="2 3" key="1">
    <citation type="submission" date="2019-03" db="EMBL/GenBank/DDBJ databases">
        <title>Genomic Encyclopedia of Type Strains, Phase IV (KMG-IV): sequencing the most valuable type-strain genomes for metagenomic binning, comparative biology and taxonomic classification.</title>
        <authorList>
            <person name="Goeker M."/>
        </authorList>
    </citation>
    <scope>NUCLEOTIDE SEQUENCE [LARGE SCALE GENOMIC DNA]</scope>
    <source>
        <strain evidence="2 3">DSM 17974</strain>
    </source>
</reference>
<dbReference type="InterPro" id="IPR007210">
    <property type="entry name" value="ABC_Gly_betaine_transp_sub-bd"/>
</dbReference>
<dbReference type="SUPFAM" id="SSF53850">
    <property type="entry name" value="Periplasmic binding protein-like II"/>
    <property type="match status" value="1"/>
</dbReference>
<dbReference type="Proteomes" id="UP000294581">
    <property type="component" value="Unassembled WGS sequence"/>
</dbReference>
<dbReference type="GO" id="GO:0022857">
    <property type="term" value="F:transmembrane transporter activity"/>
    <property type="evidence" value="ECO:0007669"/>
    <property type="project" value="InterPro"/>
</dbReference>
<dbReference type="Gene3D" id="3.40.190.120">
    <property type="entry name" value="Osmoprotection protein (prox), domain 2"/>
    <property type="match status" value="1"/>
</dbReference>
<gene>
    <name evidence="2" type="ORF">C7445_10383</name>
</gene>
<feature type="domain" description="ABC-type glycine betaine transport system substrate-binding" evidence="1">
    <location>
        <begin position="50"/>
        <end position="313"/>
    </location>
</feature>
<sequence length="317" mass="35174">MDRLGRCWTMFTSLFKGRRRVRTVGYSAMSVALVAAVAGCGTGGASGSNTIVVGGKNFTEQLIMANVLKLLIQHDDPKLHVVMKDNLDTNVLWNAMKNGDVDTYVEYTGTGLVNILHDQVTENPNKAYDEVKQQFEQKYHVTWLKPIGFNDTYAMVMRASEAKRLGISTLSGLAAQSPSLTLGTEQNFVSRDDGLPGLEKVYGAHFKAVKTMEVGLKYEALIDKKVDVVDGFSTDPEIPEYHLTVLKDNQNFFPPYYAVPIIRDSTLQAHPELRGILNKLSGTLDDSQMQRLNAQVDIDKKSPSEVAKEWLTQKGLI</sequence>
<evidence type="ECO:0000313" key="3">
    <source>
        <dbReference type="Proteomes" id="UP000294581"/>
    </source>
</evidence>
<dbReference type="Pfam" id="PF04069">
    <property type="entry name" value="OpuAC"/>
    <property type="match status" value="1"/>
</dbReference>
<dbReference type="GO" id="GO:0043190">
    <property type="term" value="C:ATP-binding cassette (ABC) transporter complex"/>
    <property type="evidence" value="ECO:0007669"/>
    <property type="project" value="InterPro"/>
</dbReference>
<evidence type="ECO:0000313" key="2">
    <source>
        <dbReference type="EMBL" id="TDY50040.1"/>
    </source>
</evidence>
<comment type="caution">
    <text evidence="2">The sequence shown here is derived from an EMBL/GenBank/DDBJ whole genome shotgun (WGS) entry which is preliminary data.</text>
</comment>
<dbReference type="CDD" id="cd13528">
    <property type="entry name" value="PBP2_osmoprotectants"/>
    <property type="match status" value="1"/>
</dbReference>
<accession>A0A4R8LR45</accession>